<dbReference type="Pfam" id="PF00013">
    <property type="entry name" value="KH_1"/>
    <property type="match status" value="4"/>
</dbReference>
<keyword evidence="2" id="KW-0694">RNA-binding</keyword>
<protein>
    <recommendedName>
        <fullName evidence="4">K Homology domain-containing protein</fullName>
    </recommendedName>
</protein>
<reference evidence="5" key="1">
    <citation type="submission" date="2020-08" db="EMBL/GenBank/DDBJ databases">
        <title>Plant Genome Project.</title>
        <authorList>
            <person name="Zhang R.-G."/>
        </authorList>
    </citation>
    <scope>NUCLEOTIDE SEQUENCE</scope>
    <source>
        <strain evidence="5">WSP0</strain>
        <tissue evidence="5">Leaf</tissue>
    </source>
</reference>
<evidence type="ECO:0000313" key="6">
    <source>
        <dbReference type="Proteomes" id="UP000823749"/>
    </source>
</evidence>
<dbReference type="EMBL" id="JACTNZ010000009">
    <property type="protein sequence ID" value="KAG5533893.1"/>
    <property type="molecule type" value="Genomic_DNA"/>
</dbReference>
<feature type="compositionally biased region" description="Basic and acidic residues" evidence="3">
    <location>
        <begin position="265"/>
        <end position="275"/>
    </location>
</feature>
<dbReference type="InterPro" id="IPR036612">
    <property type="entry name" value="KH_dom_type_1_sf"/>
</dbReference>
<dbReference type="GO" id="GO:0003723">
    <property type="term" value="F:RNA binding"/>
    <property type="evidence" value="ECO:0007669"/>
    <property type="project" value="UniProtKB-UniRule"/>
</dbReference>
<comment type="caution">
    <text evidence="5">The sequence shown here is derived from an EMBL/GenBank/DDBJ whole genome shotgun (WGS) entry which is preliminary data.</text>
</comment>
<feature type="compositionally biased region" description="Basic residues" evidence="3">
    <location>
        <begin position="23"/>
        <end position="41"/>
    </location>
</feature>
<evidence type="ECO:0000256" key="2">
    <source>
        <dbReference type="PROSITE-ProRule" id="PRU00117"/>
    </source>
</evidence>
<sequence length="715" mass="79424">MDRSRSKRYYYDQDYESENPPRTKQRYSNRSHSSSHHHYDHRRPSAAPHGGGRKAQDPSLMVTTSYRILCHDLKAGGVIGKSGSIIKAIRQHTGAWINVHELIPGDEERIIEITDTRRRDPEGRMPSFSPAQEALFLIHERILESDAGGYVGGEDDVDYGRGGGGNRVATRLVVSRMHVGSLLGKGGKIIEQMRMETKTHIRILPRDHSLPRCVTLSEEIVQVLWPNILNEALVVGFHVWMLSDVEVVGDMNAVKNAMSIISSRLRESQHRDRTNYHGRPQSPERFYPPDDDFTPHMNNTPRRTSVDGFGSRLSGGYASERSNNYNPRSSGYEMELGSAPSADNAHLFSGDDLVFQILCPIDKVDRVVGESDGIIELLQNEIGVDVKGPDDELFPAQEALLHIQTRIVDLVPEKENIITTRLVVPSGDIGCLEGRDASLAEIRRLTGANIQILHREELPVCVSGTDEIVQIVGEIKASREALVEVTSRLRSYIYQEFFPKDMLTPTMLASNPVANAVGLEVASSHNVTPARERYVATETDPPPANYQNIQTTAAVLPAKDSVGSVSATMKTESERREDMPSGLNRIPVPIVTRSILEVVIPQHAVPKLITKSKNKLAQISELSGASVKLIEDRPETTEKTILISGTPDQAERAQSLLQGFILSSKSLSLPLCLSPKKMPLEVVAIYVRCWVWLNLRAEWGDCFGVFVNIVSLPWV</sequence>
<dbReference type="Gene3D" id="3.30.1370.10">
    <property type="entry name" value="K Homology domain, type 1"/>
    <property type="match status" value="3"/>
</dbReference>
<dbReference type="InterPro" id="IPR004087">
    <property type="entry name" value="KH_dom"/>
</dbReference>
<evidence type="ECO:0000313" key="5">
    <source>
        <dbReference type="EMBL" id="KAG5533893.1"/>
    </source>
</evidence>
<keyword evidence="6" id="KW-1185">Reference proteome</keyword>
<proteinExistence type="predicted"/>
<accession>A0AAV6J1V0</accession>
<feature type="region of interest" description="Disordered" evidence="3">
    <location>
        <begin position="1"/>
        <end position="57"/>
    </location>
</feature>
<evidence type="ECO:0000256" key="3">
    <source>
        <dbReference type="SAM" id="MobiDB-lite"/>
    </source>
</evidence>
<keyword evidence="1" id="KW-0677">Repeat</keyword>
<gene>
    <name evidence="5" type="ORF">RHGRI_027928</name>
</gene>
<feature type="domain" description="K Homology" evidence="4">
    <location>
        <begin position="592"/>
        <end position="662"/>
    </location>
</feature>
<dbReference type="PROSITE" id="PS50084">
    <property type="entry name" value="KH_TYPE_1"/>
    <property type="match status" value="3"/>
</dbReference>
<feature type="domain" description="K Homology" evidence="4">
    <location>
        <begin position="166"/>
        <end position="266"/>
    </location>
</feature>
<feature type="region of interest" description="Disordered" evidence="3">
    <location>
        <begin position="265"/>
        <end position="310"/>
    </location>
</feature>
<evidence type="ECO:0000256" key="1">
    <source>
        <dbReference type="ARBA" id="ARBA00022737"/>
    </source>
</evidence>
<dbReference type="SMART" id="SM00322">
    <property type="entry name" value="KH"/>
    <property type="match status" value="4"/>
</dbReference>
<evidence type="ECO:0000259" key="4">
    <source>
        <dbReference type="SMART" id="SM00322"/>
    </source>
</evidence>
<dbReference type="AlphaFoldDB" id="A0AAV6J1V0"/>
<dbReference type="Gene3D" id="3.30.310.210">
    <property type="match status" value="1"/>
</dbReference>
<dbReference type="CDD" id="cd22460">
    <property type="entry name" value="KH-I_PEPPER_rpt2_like"/>
    <property type="match status" value="2"/>
</dbReference>
<feature type="domain" description="K Homology" evidence="4">
    <location>
        <begin position="62"/>
        <end position="143"/>
    </location>
</feature>
<dbReference type="CDD" id="cd22459">
    <property type="entry name" value="KH-I_PEPPER_rpt1_like"/>
    <property type="match status" value="1"/>
</dbReference>
<dbReference type="InterPro" id="IPR004088">
    <property type="entry name" value="KH_dom_type_1"/>
</dbReference>
<organism evidence="5 6">
    <name type="scientific">Rhododendron griersonianum</name>
    <dbReference type="NCBI Taxonomy" id="479676"/>
    <lineage>
        <taxon>Eukaryota</taxon>
        <taxon>Viridiplantae</taxon>
        <taxon>Streptophyta</taxon>
        <taxon>Embryophyta</taxon>
        <taxon>Tracheophyta</taxon>
        <taxon>Spermatophyta</taxon>
        <taxon>Magnoliopsida</taxon>
        <taxon>eudicotyledons</taxon>
        <taxon>Gunneridae</taxon>
        <taxon>Pentapetalae</taxon>
        <taxon>asterids</taxon>
        <taxon>Ericales</taxon>
        <taxon>Ericaceae</taxon>
        <taxon>Ericoideae</taxon>
        <taxon>Rhodoreae</taxon>
        <taxon>Rhododendron</taxon>
    </lineage>
</organism>
<dbReference type="PANTHER" id="PTHR10288">
    <property type="entry name" value="KH DOMAIN CONTAINING RNA BINDING PROTEIN"/>
    <property type="match status" value="1"/>
</dbReference>
<dbReference type="Proteomes" id="UP000823749">
    <property type="component" value="Chromosome 9"/>
</dbReference>
<dbReference type="SUPFAM" id="SSF54791">
    <property type="entry name" value="Eukaryotic type KH-domain (KH-domain type I)"/>
    <property type="match status" value="4"/>
</dbReference>
<name>A0AAV6J1V0_9ERIC</name>
<feature type="domain" description="K Homology" evidence="4">
    <location>
        <begin position="416"/>
        <end position="490"/>
    </location>
</feature>